<evidence type="ECO:0000313" key="3">
    <source>
        <dbReference type="Proteomes" id="UP000229111"/>
    </source>
</evidence>
<gene>
    <name evidence="2" type="ORF">CTI16_09185</name>
</gene>
<accession>A0AAJ3RI46</accession>
<evidence type="ECO:0000256" key="1">
    <source>
        <dbReference type="SAM" id="MobiDB-lite"/>
    </source>
</evidence>
<organism evidence="2 3">
    <name type="scientific">Prevotella intermedia</name>
    <dbReference type="NCBI Taxonomy" id="28131"/>
    <lineage>
        <taxon>Bacteria</taxon>
        <taxon>Pseudomonadati</taxon>
        <taxon>Bacteroidota</taxon>
        <taxon>Bacteroidia</taxon>
        <taxon>Bacteroidales</taxon>
        <taxon>Prevotellaceae</taxon>
        <taxon>Prevotella</taxon>
    </lineage>
</organism>
<reference evidence="2 3" key="1">
    <citation type="submission" date="2017-11" db="EMBL/GenBank/DDBJ databases">
        <title>Genome sequencing of Prevotella intermedia KCOM 1101.</title>
        <authorList>
            <person name="Kook J.-K."/>
            <person name="Park S.-N."/>
            <person name="Lim Y.K."/>
        </authorList>
    </citation>
    <scope>NUCLEOTIDE SEQUENCE [LARGE SCALE GENOMIC DNA]</scope>
    <source>
        <strain evidence="2 3">KCOM 1101</strain>
    </source>
</reference>
<feature type="region of interest" description="Disordered" evidence="1">
    <location>
        <begin position="19"/>
        <end position="99"/>
    </location>
</feature>
<feature type="compositionally biased region" description="Basic and acidic residues" evidence="1">
    <location>
        <begin position="19"/>
        <end position="30"/>
    </location>
</feature>
<name>A0AAJ3RI46_PREIN</name>
<evidence type="ECO:0000313" key="2">
    <source>
        <dbReference type="EMBL" id="PIK17191.1"/>
    </source>
</evidence>
<dbReference type="Proteomes" id="UP000229111">
    <property type="component" value="Unassembled WGS sequence"/>
</dbReference>
<proteinExistence type="predicted"/>
<dbReference type="AlphaFoldDB" id="A0AAJ3RI46"/>
<feature type="compositionally biased region" description="Acidic residues" evidence="1">
    <location>
        <begin position="31"/>
        <end position="48"/>
    </location>
</feature>
<dbReference type="InterPro" id="IPR021823">
    <property type="entry name" value="DUF3408"/>
</dbReference>
<sequence>MKSLKEQREKLLQAKLEEMADIGVKKRTEENTPDFDDPIDLDDDSVFMEEDKSVSLPESDGQEDEIPKDTPFNDGTTHTTLPPKRKRNARSKDASPAMNFPEYEQRFLTSVRNGRNKSGFSIHTEILQILRDVLNDIRSEASITGYIENILLDHLKTYQDLLNHTASQRRRDKTIDL</sequence>
<dbReference type="EMBL" id="PEKM01000002">
    <property type="protein sequence ID" value="PIK17191.1"/>
    <property type="molecule type" value="Genomic_DNA"/>
</dbReference>
<dbReference type="Pfam" id="PF11888">
    <property type="entry name" value="DUF3408"/>
    <property type="match status" value="1"/>
</dbReference>
<comment type="caution">
    <text evidence="2">The sequence shown here is derived from an EMBL/GenBank/DDBJ whole genome shotgun (WGS) entry which is preliminary data.</text>
</comment>
<dbReference type="RefSeq" id="WP_099892448.1">
    <property type="nucleotide sequence ID" value="NZ_CP030095.1"/>
</dbReference>
<protein>
    <submittedName>
        <fullName evidence="2">Conjugal transfer protein TraC</fullName>
    </submittedName>
</protein>